<keyword evidence="1" id="KW-1185">Reference proteome</keyword>
<dbReference type="Gene3D" id="2.40.70.10">
    <property type="entry name" value="Acid Proteases"/>
    <property type="match status" value="1"/>
</dbReference>
<dbReference type="GeneID" id="107027578"/>
<dbReference type="InterPro" id="IPR043128">
    <property type="entry name" value="Rev_trsase/Diguanyl_cyclase"/>
</dbReference>
<evidence type="ECO:0000313" key="2">
    <source>
        <dbReference type="RefSeq" id="XP_015084196.1"/>
    </source>
</evidence>
<reference evidence="1" key="1">
    <citation type="journal article" date="2014" name="Nat. Genet.">
        <title>The genome of the stress-tolerant wild tomato species Solanum pennellii.</title>
        <authorList>
            <person name="Bolger A."/>
            <person name="Scossa F."/>
            <person name="Bolger M.E."/>
            <person name="Lanz C."/>
            <person name="Maumus F."/>
            <person name="Tohge T."/>
            <person name="Quesneville H."/>
            <person name="Alseekh S."/>
            <person name="Sorensen I."/>
            <person name="Lichtenstein G."/>
            <person name="Fich E.A."/>
            <person name="Conte M."/>
            <person name="Keller H."/>
            <person name="Schneeberger K."/>
            <person name="Schwacke R."/>
            <person name="Ofner I."/>
            <person name="Vrebalov J."/>
            <person name="Xu Y."/>
            <person name="Osorio S."/>
            <person name="Aflitos S.A."/>
            <person name="Schijlen E."/>
            <person name="Jimenez-Gomez J.M."/>
            <person name="Ryngajllo M."/>
            <person name="Kimura S."/>
            <person name="Kumar R."/>
            <person name="Koenig D."/>
            <person name="Headland L.R."/>
            <person name="Maloof J.N."/>
            <person name="Sinha N."/>
            <person name="van Ham R.C."/>
            <person name="Lankhorst R.K."/>
            <person name="Mao L."/>
            <person name="Vogel A."/>
            <person name="Arsova B."/>
            <person name="Panstruga R."/>
            <person name="Fei Z."/>
            <person name="Rose J.K."/>
            <person name="Zamir D."/>
            <person name="Carrari F."/>
            <person name="Giovannoni J.J."/>
            <person name="Weigel D."/>
            <person name="Usadel B."/>
            <person name="Fernie A.R."/>
        </authorList>
    </citation>
    <scope>NUCLEOTIDE SEQUENCE [LARGE SCALE GENOMIC DNA]</scope>
    <source>
        <strain evidence="1">cv. LA0716</strain>
    </source>
</reference>
<sequence length="383" mass="43209">MELKDYSIVKHLEKTPTQISVWALLMSSQLHRQALMKALDDTYVPVGTSSDNVAAMINQVIRGHQINFCDKELPFEGRSHNKALHITVICRKRVIDRVLVDDGSGLNICPLSTLRQLSFDLRKLEQNQVNVRAFDGVHRDTLGAVNLVIQMGPTKFSAQFKVLDIDTSNNLLLGKPFIHMAGAMPSTLHQMMKLIWKDEELIIHGEGSHSGTQTPIIDGVSREKEVELADIRDAEHGEQLQNWTFTLILIPGSSCDMLGLSTNDVSHKLPINPGLSPVKQKARKFKPELSLKIKEYITKHIESRLVEVMQYPTWLANIVPVAKKDEKIRICVDYIDLNKASPKDNFPLPDIHILIDNCAKHEMQSFLDCNAGYHQILMDEENA</sequence>
<organism evidence="1 2">
    <name type="scientific">Solanum pennellii</name>
    <name type="common">Tomato</name>
    <name type="synonym">Lycopersicon pennellii</name>
    <dbReference type="NCBI Taxonomy" id="28526"/>
    <lineage>
        <taxon>Eukaryota</taxon>
        <taxon>Viridiplantae</taxon>
        <taxon>Streptophyta</taxon>
        <taxon>Embryophyta</taxon>
        <taxon>Tracheophyta</taxon>
        <taxon>Spermatophyta</taxon>
        <taxon>Magnoliopsida</taxon>
        <taxon>eudicotyledons</taxon>
        <taxon>Gunneridae</taxon>
        <taxon>Pentapetalae</taxon>
        <taxon>asterids</taxon>
        <taxon>lamiids</taxon>
        <taxon>Solanales</taxon>
        <taxon>Solanaceae</taxon>
        <taxon>Solanoideae</taxon>
        <taxon>Solaneae</taxon>
        <taxon>Solanum</taxon>
        <taxon>Solanum subgen. Lycopersicon</taxon>
    </lineage>
</organism>
<accession>A0ABM1HE50</accession>
<reference evidence="2" key="2">
    <citation type="submission" date="2025-08" db="UniProtKB">
        <authorList>
            <consortium name="RefSeq"/>
        </authorList>
    </citation>
    <scope>IDENTIFICATION</scope>
</reference>
<evidence type="ECO:0000313" key="1">
    <source>
        <dbReference type="Proteomes" id="UP000694930"/>
    </source>
</evidence>
<gene>
    <name evidence="2" type="primary">LOC107027578</name>
</gene>
<dbReference type="RefSeq" id="XP_015084196.1">
    <property type="nucleotide sequence ID" value="XM_015228710.1"/>
</dbReference>
<dbReference type="PANTHER" id="PTHR33240:SF15">
    <property type="entry name" value="GAG-PRO-LIKE PROTEIN"/>
    <property type="match status" value="1"/>
</dbReference>
<dbReference type="PANTHER" id="PTHR33240">
    <property type="entry name" value="OS08G0508500 PROTEIN"/>
    <property type="match status" value="1"/>
</dbReference>
<dbReference type="Gene3D" id="3.10.10.10">
    <property type="entry name" value="HIV Type 1 Reverse Transcriptase, subunit A, domain 1"/>
    <property type="match status" value="1"/>
</dbReference>
<name>A0ABM1HE50_SOLPN</name>
<protein>
    <submittedName>
        <fullName evidence="2">Uncharacterized protein LOC107027578</fullName>
    </submittedName>
</protein>
<dbReference type="CDD" id="cd00303">
    <property type="entry name" value="retropepsin_like"/>
    <property type="match status" value="1"/>
</dbReference>
<dbReference type="Proteomes" id="UP000694930">
    <property type="component" value="Chromosome 8"/>
</dbReference>
<dbReference type="SUPFAM" id="SSF56672">
    <property type="entry name" value="DNA/RNA polymerases"/>
    <property type="match status" value="1"/>
</dbReference>
<proteinExistence type="predicted"/>
<dbReference type="InterPro" id="IPR043502">
    <property type="entry name" value="DNA/RNA_pol_sf"/>
</dbReference>
<dbReference type="Gene3D" id="3.30.70.270">
    <property type="match status" value="1"/>
</dbReference>
<dbReference type="InterPro" id="IPR021109">
    <property type="entry name" value="Peptidase_aspartic_dom_sf"/>
</dbReference>